<evidence type="ECO:0000313" key="1">
    <source>
        <dbReference type="EMBL" id="KPV45689.1"/>
    </source>
</evidence>
<sequence>MLRLTPTHLPQLELKANGITRYKTAGWHQLLKMLDRSMVVEQLERPPVHKVAIPQLPERVLFVDTEETVDDLTVVMTGWVPGVEYPFVFRERMYLVQMPTIVYRVRWSNRKKAIMELSIAVSTDTKVTAESSLFRWPFSNVYHDGRVCWTAQVACELREVVEQGVFGFLQTPNNTHLYGLGASHNAPYREYDEFLRSVQDHQGVPSDWLIPIGKTVVEFHQS</sequence>
<dbReference type="EMBL" id="LJCO01000008">
    <property type="protein sequence ID" value="KPV45689.1"/>
    <property type="molecule type" value="Genomic_DNA"/>
</dbReference>
<dbReference type="STRING" id="471514.AN477_01935"/>
<keyword evidence="2" id="KW-1185">Reference proteome</keyword>
<gene>
    <name evidence="1" type="ORF">AN477_01935</name>
</gene>
<proteinExistence type="predicted"/>
<dbReference type="AlphaFoldDB" id="A0A0P9D8L5"/>
<reference evidence="1 2" key="1">
    <citation type="submission" date="2015-09" db="EMBL/GenBank/DDBJ databases">
        <title>Draft genome sequence of Alicyclobacillus ferrooxydans DSM 22381.</title>
        <authorList>
            <person name="Hemp J."/>
        </authorList>
    </citation>
    <scope>NUCLEOTIDE SEQUENCE [LARGE SCALE GENOMIC DNA]</scope>
    <source>
        <strain evidence="1 2">TC-34</strain>
    </source>
</reference>
<name>A0A0P9D8L5_9BACL</name>
<dbReference type="Pfam" id="PF14460">
    <property type="entry name" value="Prok-E2_D"/>
    <property type="match status" value="1"/>
</dbReference>
<accession>A0A0P9D8L5</accession>
<comment type="caution">
    <text evidence="1">The sequence shown here is derived from an EMBL/GenBank/DDBJ whole genome shotgun (WGS) entry which is preliminary data.</text>
</comment>
<dbReference type="Proteomes" id="UP000050482">
    <property type="component" value="Unassembled WGS sequence"/>
</dbReference>
<evidence type="ECO:0000313" key="2">
    <source>
        <dbReference type="Proteomes" id="UP000050482"/>
    </source>
</evidence>
<dbReference type="InterPro" id="IPR032787">
    <property type="entry name" value="Prok-E2_D"/>
</dbReference>
<organism evidence="1 2">
    <name type="scientific">Alicyclobacillus ferrooxydans</name>
    <dbReference type="NCBI Taxonomy" id="471514"/>
    <lineage>
        <taxon>Bacteria</taxon>
        <taxon>Bacillati</taxon>
        <taxon>Bacillota</taxon>
        <taxon>Bacilli</taxon>
        <taxon>Bacillales</taxon>
        <taxon>Alicyclobacillaceae</taxon>
        <taxon>Alicyclobacillus</taxon>
    </lineage>
</organism>
<dbReference type="PATRIC" id="fig|471514.4.peg.395"/>
<protein>
    <submittedName>
        <fullName evidence="1">Uncharacterized protein</fullName>
    </submittedName>
</protein>